<dbReference type="EMBL" id="JAAZON010000494">
    <property type="protein sequence ID" value="NMC63645.1"/>
    <property type="molecule type" value="Genomic_DNA"/>
</dbReference>
<comment type="caution">
    <text evidence="2">The sequence shown here is derived from an EMBL/GenBank/DDBJ whole genome shotgun (WGS) entry which is preliminary data.</text>
</comment>
<feature type="non-terminal residue" evidence="2">
    <location>
        <position position="420"/>
    </location>
</feature>
<accession>A0A7X9IM41</accession>
<feature type="compositionally biased region" description="Polar residues" evidence="1">
    <location>
        <begin position="374"/>
        <end position="390"/>
    </location>
</feature>
<evidence type="ECO:0000256" key="1">
    <source>
        <dbReference type="SAM" id="MobiDB-lite"/>
    </source>
</evidence>
<evidence type="ECO:0000313" key="3">
    <source>
        <dbReference type="Proteomes" id="UP000524246"/>
    </source>
</evidence>
<reference evidence="2 3" key="1">
    <citation type="journal article" date="2020" name="Biotechnol. Biofuels">
        <title>New insights from the biogas microbiome by comprehensive genome-resolved metagenomics of nearly 1600 species originating from multiple anaerobic digesters.</title>
        <authorList>
            <person name="Campanaro S."/>
            <person name="Treu L."/>
            <person name="Rodriguez-R L.M."/>
            <person name="Kovalovszki A."/>
            <person name="Ziels R.M."/>
            <person name="Maus I."/>
            <person name="Zhu X."/>
            <person name="Kougias P.G."/>
            <person name="Basile A."/>
            <person name="Luo G."/>
            <person name="Schluter A."/>
            <person name="Konstantinidis K.T."/>
            <person name="Angelidaki I."/>
        </authorList>
    </citation>
    <scope>NUCLEOTIDE SEQUENCE [LARGE SCALE GENOMIC DNA]</scope>
    <source>
        <strain evidence="2">AS27yjCOA_65</strain>
    </source>
</reference>
<organism evidence="2 3">
    <name type="scientific">SAR324 cluster bacterium</name>
    <dbReference type="NCBI Taxonomy" id="2024889"/>
    <lineage>
        <taxon>Bacteria</taxon>
        <taxon>Deltaproteobacteria</taxon>
        <taxon>SAR324 cluster</taxon>
    </lineage>
</organism>
<dbReference type="SUPFAM" id="SSF109604">
    <property type="entry name" value="HD-domain/PDEase-like"/>
    <property type="match status" value="1"/>
</dbReference>
<protein>
    <recommendedName>
        <fullName evidence="4">HD/PDEase domain-containing protein</fullName>
    </recommendedName>
</protein>
<dbReference type="Gene3D" id="1.10.3210.10">
    <property type="entry name" value="Hypothetical protein af1432"/>
    <property type="match status" value="1"/>
</dbReference>
<name>A0A7X9IM41_9DELT</name>
<gene>
    <name evidence="2" type="ORF">GYA55_10835</name>
</gene>
<evidence type="ECO:0000313" key="2">
    <source>
        <dbReference type="EMBL" id="NMC63645.1"/>
    </source>
</evidence>
<proteinExistence type="predicted"/>
<sequence>MKGIRPNPLVFSLKGDTLLETAQNIMHYAHQGQKRQSGEDYTEHLKRVSLGTQDLIKYDHKEMRELAASLGLLHDSIEDSKDITLSLLFSVVSCFGRARAIFVQDIISRLTRTTQTYKAYTEDLFRDAPSEENLLARAIKLEDRIDNTKLGEEFDPETYREAYERLAEATQTQLFMFYKEKDVLFITSDQKEEPLSLYENGVLLYDKDLFERACRQRFRIKIATNASDNLNFFLPEFQEKLLAIAEKQDTSIDPNKVREHMWYLYVSSLDVLESFGRGGIQDILYYSLKREAMQFEGNRFDDAMRLPMLHQIQVLYVAGLYGLTGPDGKKIGKDAWRDPNSWKIPNHTMTYKDVRELFLGKASSDSYKMEDPTNAETVGQNKSSQQTLPPLRRYNSNENIIEWAKEVAKALHGESNRESG</sequence>
<dbReference type="AlphaFoldDB" id="A0A7X9IM41"/>
<evidence type="ECO:0008006" key="4">
    <source>
        <dbReference type="Google" id="ProtNLM"/>
    </source>
</evidence>
<feature type="region of interest" description="Disordered" evidence="1">
    <location>
        <begin position="368"/>
        <end position="390"/>
    </location>
</feature>
<dbReference type="Proteomes" id="UP000524246">
    <property type="component" value="Unassembled WGS sequence"/>
</dbReference>